<feature type="region of interest" description="Disordered" evidence="8">
    <location>
        <begin position="635"/>
        <end position="819"/>
    </location>
</feature>
<proteinExistence type="inferred from homology"/>
<dbReference type="AlphaFoldDB" id="A0A452S4C0"/>
<keyword evidence="11" id="KW-1185">Reference proteome</keyword>
<dbReference type="GO" id="GO:0048786">
    <property type="term" value="C:presynaptic active zone"/>
    <property type="evidence" value="ECO:0007669"/>
    <property type="project" value="TreeGrafter"/>
</dbReference>
<keyword evidence="5" id="KW-0677">Repeat</keyword>
<dbReference type="Ensembl" id="ENSUAMT00000030038.1">
    <property type="protein sequence ID" value="ENSUAMP00000026940.1"/>
    <property type="gene ID" value="ENSUAMG00000019465.1"/>
</dbReference>
<dbReference type="GO" id="GO:0005737">
    <property type="term" value="C:cytoplasm"/>
    <property type="evidence" value="ECO:0007669"/>
    <property type="project" value="UniProtKB-SubCell"/>
</dbReference>
<evidence type="ECO:0000256" key="3">
    <source>
        <dbReference type="ARBA" id="ARBA00022490"/>
    </source>
</evidence>
<feature type="compositionally biased region" description="Polar residues" evidence="8">
    <location>
        <begin position="1124"/>
        <end position="1134"/>
    </location>
</feature>
<feature type="compositionally biased region" description="Basic and acidic residues" evidence="8">
    <location>
        <begin position="740"/>
        <end position="749"/>
    </location>
</feature>
<evidence type="ECO:0000313" key="10">
    <source>
        <dbReference type="Ensembl" id="ENSUAMP00000026940.1"/>
    </source>
</evidence>
<dbReference type="CDD" id="cd09568">
    <property type="entry name" value="SAM_liprin-alpha1_2_3_4_repeat3"/>
    <property type="match status" value="1"/>
</dbReference>
<evidence type="ECO:0000256" key="7">
    <source>
        <dbReference type="SAM" id="Coils"/>
    </source>
</evidence>
<dbReference type="Pfam" id="PF00536">
    <property type="entry name" value="SAM_1"/>
    <property type="match status" value="1"/>
</dbReference>
<evidence type="ECO:0000256" key="6">
    <source>
        <dbReference type="ARBA" id="ARBA00023054"/>
    </source>
</evidence>
<dbReference type="GeneTree" id="ENSGT01050000244900"/>
<evidence type="ECO:0000256" key="2">
    <source>
        <dbReference type="ARBA" id="ARBA00007026"/>
    </source>
</evidence>
<dbReference type="InterPro" id="IPR037620">
    <property type="entry name" value="LIP-1_SAM_1"/>
</dbReference>
<dbReference type="InterPro" id="IPR037622">
    <property type="entry name" value="LIP-1_SAM_3"/>
</dbReference>
<evidence type="ECO:0000256" key="4">
    <source>
        <dbReference type="ARBA" id="ARBA00022553"/>
    </source>
</evidence>
<feature type="compositionally biased region" description="Basic and acidic residues" evidence="8">
    <location>
        <begin position="635"/>
        <end position="647"/>
    </location>
</feature>
<organism evidence="10 11">
    <name type="scientific">Ursus americanus</name>
    <name type="common">American black bear</name>
    <name type="synonym">Euarctos americanus</name>
    <dbReference type="NCBI Taxonomy" id="9643"/>
    <lineage>
        <taxon>Eukaryota</taxon>
        <taxon>Metazoa</taxon>
        <taxon>Chordata</taxon>
        <taxon>Craniata</taxon>
        <taxon>Vertebrata</taxon>
        <taxon>Euteleostomi</taxon>
        <taxon>Mammalia</taxon>
        <taxon>Eutheria</taxon>
        <taxon>Laurasiatheria</taxon>
        <taxon>Carnivora</taxon>
        <taxon>Caniformia</taxon>
        <taxon>Ursidae</taxon>
        <taxon>Ursus</taxon>
    </lineage>
</organism>
<evidence type="ECO:0000256" key="8">
    <source>
        <dbReference type="SAM" id="MobiDB-lite"/>
    </source>
</evidence>
<evidence type="ECO:0000256" key="5">
    <source>
        <dbReference type="ARBA" id="ARBA00022737"/>
    </source>
</evidence>
<evidence type="ECO:0000256" key="1">
    <source>
        <dbReference type="ARBA" id="ARBA00004496"/>
    </source>
</evidence>
<feature type="compositionally biased region" description="Polar residues" evidence="8">
    <location>
        <begin position="808"/>
        <end position="819"/>
    </location>
</feature>
<sequence>RWVILKPSSSSSSRGVGHGGRGGLLLPSRARQVHLVSPSGRAGYVRAGLWGGRQVQGRAVCVGWGEPRRLKTPVSLRFCCPQEFAALTKELNVCREQLLEREEEIAELKAERNNTRLLLEHLECLVSRHERSLRMTVVKRQAQSPAGVSSEVEVLKALKSLFEHHKALDEKVRERLRVALERCSLLEEELGATHKELMILKEQNNQKKTLTDGVLDMNHEQENTPSTNGKRSSDGSLSHEEDLAKVIELQDIIDKQSKEQSQMKERLAALSSHVAELEEDLDTARKDLIKSEEVNTKLQRDVREAMAQKEDMEERITTLEKRYLAAQREATSVHDLNDKLENEIANKDSMHRQTEDKNRQLQERLELAEQKLQQTLRKAETLPEVEAELAQRVAALSKAEERHGNIEERLRQMEAQLEEKNQELQRARQREKMNEEHNKRLSDTVDKLLSESNERLQLHLKERMAALEDKNSLLREVETAKKQLEEAQHDKFTFLPVTTFSFFFFSHFSRPHLGSVPDFRFPVADGPTDSYSSSAVLRRPQKGRLAALRDEPSKVQTLNEQDWERAQQASVLANVAQAFESDVDVSDGEDDRDTLFSSAALLSPSGQADAQTLAMMLQEQLDAINKEIRLIQEEKESTEQRAEEIESRVGSGSLDSPGRFRSVGAAPQHPTSTLTGPSPPHSGRSTPRRGPHSPAREVDRLGVMTLVRDDKATIKCETSPPSSPRSLRLDRLHKGALHTVSHEDIRDVRNSTGSQDGPVSNPSSSNSSQDSLHKAPKKKGIKSSIGRLFGKKEKGRPGHAGKEPTGPAATSETENSSQDALGLSKLGGQAEKNRKLQKKHELLEEARRQGLPFAQWDGPTVVVWLELWVGMPAWYVAACRANVKSGAIMSALSDTEIQREIGISNPLHRLKLRLAIQEIMSLTSPSAPPTSRTTLAYGDMNHEWIGNEWLPSLGLAQYRSYFMECLVDARMLDHLTKKDLRGQLKMVDSFHRCVPQDEKEVGSEIDVLVWSNDRVIRWILSIGLKEYANNLVESGVHGALIALDETFDANALALLLQIPTQNTQARAVLEREFNNLLVMGTDRRFDEDDDKSFRRAPSWRKKFRPKDVRGLAAGSAETLPANFRVTSSLSSPSMQPKKMQLDGR</sequence>
<reference evidence="10" key="2">
    <citation type="submission" date="2025-08" db="UniProtKB">
        <authorList>
            <consortium name="Ensembl"/>
        </authorList>
    </citation>
    <scope>IDENTIFICATION</scope>
</reference>
<dbReference type="InterPro" id="IPR037621">
    <property type="entry name" value="LIP-1_SAM_2"/>
</dbReference>
<accession>A0A452S4C0</accession>
<gene>
    <name evidence="10" type="primary">PPFIA1</name>
</gene>
<dbReference type="Proteomes" id="UP000291022">
    <property type="component" value="Unassembled WGS sequence"/>
</dbReference>
<dbReference type="PROSITE" id="PS50105">
    <property type="entry name" value="SAM_DOMAIN"/>
    <property type="match status" value="3"/>
</dbReference>
<evidence type="ECO:0000313" key="11">
    <source>
        <dbReference type="Proteomes" id="UP000291022"/>
    </source>
</evidence>
<dbReference type="InterPro" id="IPR013761">
    <property type="entry name" value="SAM/pointed_sf"/>
</dbReference>
<keyword evidence="6 7" id="KW-0175">Coiled coil</keyword>
<keyword evidence="3" id="KW-0963">Cytoplasm</keyword>
<feature type="coiled-coil region" evidence="7">
    <location>
        <begin position="463"/>
        <end position="490"/>
    </location>
</feature>
<dbReference type="InterPro" id="IPR029515">
    <property type="entry name" value="Liprin"/>
</dbReference>
<feature type="region of interest" description="Disordered" evidence="8">
    <location>
        <begin position="1"/>
        <end position="22"/>
    </location>
</feature>
<keyword evidence="4" id="KW-0597">Phosphoprotein</keyword>
<dbReference type="SMART" id="SM00454">
    <property type="entry name" value="SAM"/>
    <property type="match status" value="3"/>
</dbReference>
<dbReference type="SUPFAM" id="SSF47769">
    <property type="entry name" value="SAM/Pointed domain"/>
    <property type="match status" value="3"/>
</dbReference>
<dbReference type="Pfam" id="PF07647">
    <property type="entry name" value="SAM_2"/>
    <property type="match status" value="1"/>
</dbReference>
<dbReference type="InterPro" id="IPR001660">
    <property type="entry name" value="SAM"/>
</dbReference>
<dbReference type="InterPro" id="IPR057892">
    <property type="entry name" value="LIP-1_CC2"/>
</dbReference>
<feature type="region of interest" description="Disordered" evidence="8">
    <location>
        <begin position="1124"/>
        <end position="1144"/>
    </location>
</feature>
<feature type="region of interest" description="Disordered" evidence="8">
    <location>
        <begin position="420"/>
        <end position="440"/>
    </location>
</feature>
<feature type="domain" description="SAM" evidence="9">
    <location>
        <begin position="856"/>
        <end position="922"/>
    </location>
</feature>
<feature type="compositionally biased region" description="Basic and acidic residues" evidence="8">
    <location>
        <begin position="790"/>
        <end position="802"/>
    </location>
</feature>
<dbReference type="CDD" id="cd09565">
    <property type="entry name" value="SAM_liprin-alpha1_2_3_4_repeat2"/>
    <property type="match status" value="1"/>
</dbReference>
<comment type="subcellular location">
    <subcellularLocation>
        <location evidence="1">Cytoplasm</location>
    </subcellularLocation>
</comment>
<dbReference type="Pfam" id="PF25526">
    <property type="entry name" value="LIP-1"/>
    <property type="match status" value="1"/>
</dbReference>
<name>A0A452S4C0_URSAM</name>
<protein>
    <submittedName>
        <fullName evidence="10">PTPRF interacting protein alpha 1</fullName>
    </submittedName>
</protein>
<dbReference type="PANTHER" id="PTHR12587">
    <property type="entry name" value="LAR INTERACTING PROTEIN LIP -RELATED PROTEIN"/>
    <property type="match status" value="1"/>
</dbReference>
<feature type="domain" description="SAM" evidence="9">
    <location>
        <begin position="948"/>
        <end position="992"/>
    </location>
</feature>
<evidence type="ECO:0000259" key="9">
    <source>
        <dbReference type="PROSITE" id="PS50105"/>
    </source>
</evidence>
<reference evidence="10" key="3">
    <citation type="submission" date="2025-09" db="UniProtKB">
        <authorList>
            <consortium name="Ensembl"/>
        </authorList>
    </citation>
    <scope>IDENTIFICATION</scope>
</reference>
<feature type="coiled-coil region" evidence="7">
    <location>
        <begin position="91"/>
        <end position="125"/>
    </location>
</feature>
<feature type="region of interest" description="Disordered" evidence="8">
    <location>
        <begin position="218"/>
        <end position="238"/>
    </location>
</feature>
<dbReference type="FunFam" id="1.10.150.50:FF:000004">
    <property type="entry name" value="PTPRF interacting protein alpha 1"/>
    <property type="match status" value="1"/>
</dbReference>
<feature type="domain" description="SAM" evidence="9">
    <location>
        <begin position="1010"/>
        <end position="1079"/>
    </location>
</feature>
<dbReference type="Gene3D" id="1.10.150.50">
    <property type="entry name" value="Transcription Factor, Ets-1"/>
    <property type="match status" value="3"/>
</dbReference>
<comment type="similarity">
    <text evidence="2">Belongs to the liprin family. Liprin-alpha subfamily.</text>
</comment>
<dbReference type="GO" id="GO:0050808">
    <property type="term" value="P:synapse organization"/>
    <property type="evidence" value="ECO:0007669"/>
    <property type="project" value="TreeGrafter"/>
</dbReference>
<dbReference type="PANTHER" id="PTHR12587:SF15">
    <property type="entry name" value="LIPRIN-ALPHA-1"/>
    <property type="match status" value="1"/>
</dbReference>
<dbReference type="FunFam" id="1.10.150.50:FF:000003">
    <property type="entry name" value="liprin-alpha-2 isoform X1"/>
    <property type="match status" value="1"/>
</dbReference>
<dbReference type="CDD" id="cd09562">
    <property type="entry name" value="SAM_liprin-alpha1_2_3_4_repeat1"/>
    <property type="match status" value="1"/>
</dbReference>
<reference evidence="11" key="1">
    <citation type="submission" date="2016-06" db="EMBL/GenBank/DDBJ databases">
        <title>De novo assembly and RNA-Seq shows season-dependent expression and editing in black bear kidneys.</title>
        <authorList>
            <person name="Korstanje R."/>
            <person name="Srivastava A."/>
            <person name="Sarsani V.K."/>
            <person name="Sheehan S.M."/>
            <person name="Seger R.L."/>
            <person name="Barter M.E."/>
            <person name="Lindqvist C."/>
            <person name="Brody L.C."/>
            <person name="Mullikin J.C."/>
        </authorList>
    </citation>
    <scope>NUCLEOTIDE SEQUENCE [LARGE SCALE GENOMIC DNA]</scope>
</reference>